<protein>
    <submittedName>
        <fullName evidence="1">Uncharacterized protein</fullName>
    </submittedName>
</protein>
<keyword evidence="2" id="KW-1185">Reference proteome</keyword>
<evidence type="ECO:0000313" key="1">
    <source>
        <dbReference type="EMBL" id="KAB8277529.1"/>
    </source>
</evidence>
<dbReference type="AlphaFoldDB" id="A0A5N6JGV2"/>
<proteinExistence type="predicted"/>
<feature type="non-terminal residue" evidence="1">
    <location>
        <position position="60"/>
    </location>
</feature>
<name>A0A5N6JGV2_9EURO</name>
<evidence type="ECO:0000313" key="2">
    <source>
        <dbReference type="Proteomes" id="UP000326289"/>
    </source>
</evidence>
<sequence>MATIPNRMIFPSTDSSRVLKSETPQGSNLLNSVMPYTFAILGDCRLCTVQQNCRAQSDYM</sequence>
<reference evidence="1 2" key="1">
    <citation type="submission" date="2019-04" db="EMBL/GenBank/DDBJ databases">
        <title>Fungal friends and foes A comparative genomics study of 23 Aspergillus species from section Flavi.</title>
        <authorList>
            <consortium name="DOE Joint Genome Institute"/>
            <person name="Kjaerbolling I."/>
            <person name="Vesth T.C."/>
            <person name="Frisvad J.C."/>
            <person name="Nybo J.L."/>
            <person name="Theobald S."/>
            <person name="Kildgaard S."/>
            <person name="Petersen T.I."/>
            <person name="Kuo A."/>
            <person name="Sato A."/>
            <person name="Lyhne E.K."/>
            <person name="Kogle M.E."/>
            <person name="Wiebenga A."/>
            <person name="Kun R.S."/>
            <person name="Lubbers R.J."/>
            <person name="Makela M.R."/>
            <person name="Barry K."/>
            <person name="Chovatia M."/>
            <person name="Clum A."/>
            <person name="Daum C."/>
            <person name="Haridas S."/>
            <person name="He G."/>
            <person name="LaButti K."/>
            <person name="Lipzen A."/>
            <person name="Mondo S."/>
            <person name="Pangilinan J."/>
            <person name="Riley R."/>
            <person name="Salamov A."/>
            <person name="Simmons B.A."/>
            <person name="Magnuson J.K."/>
            <person name="Henrissat B."/>
            <person name="Mortensen U.H."/>
            <person name="Larsen T.O."/>
            <person name="De vries R.P."/>
            <person name="Grigoriev I.V."/>
            <person name="Machida M."/>
            <person name="Baker S.E."/>
            <person name="Andersen M.R."/>
        </authorList>
    </citation>
    <scope>NUCLEOTIDE SEQUENCE [LARGE SCALE GENOMIC DNA]</scope>
    <source>
        <strain evidence="1 2">CBS 117635</strain>
    </source>
</reference>
<accession>A0A5N6JGV2</accession>
<gene>
    <name evidence="1" type="ORF">BDV30DRAFT_205205</name>
</gene>
<dbReference type="EMBL" id="ML732772">
    <property type="protein sequence ID" value="KAB8277529.1"/>
    <property type="molecule type" value="Genomic_DNA"/>
</dbReference>
<organism evidence="1 2">
    <name type="scientific">Aspergillus minisclerotigenes</name>
    <dbReference type="NCBI Taxonomy" id="656917"/>
    <lineage>
        <taxon>Eukaryota</taxon>
        <taxon>Fungi</taxon>
        <taxon>Dikarya</taxon>
        <taxon>Ascomycota</taxon>
        <taxon>Pezizomycotina</taxon>
        <taxon>Eurotiomycetes</taxon>
        <taxon>Eurotiomycetidae</taxon>
        <taxon>Eurotiales</taxon>
        <taxon>Aspergillaceae</taxon>
        <taxon>Aspergillus</taxon>
        <taxon>Aspergillus subgen. Circumdati</taxon>
    </lineage>
</organism>
<dbReference type="Proteomes" id="UP000326289">
    <property type="component" value="Unassembled WGS sequence"/>
</dbReference>